<gene>
    <name evidence="1" type="ORF">WMO64_16165</name>
</gene>
<evidence type="ECO:0000313" key="2">
    <source>
        <dbReference type="Proteomes" id="UP001464378"/>
    </source>
</evidence>
<comment type="caution">
    <text evidence="1">The sequence shown here is derived from an EMBL/GenBank/DDBJ whole genome shotgun (WGS) entry which is preliminary data.</text>
</comment>
<dbReference type="RefSeq" id="WP_294522891.1">
    <property type="nucleotide sequence ID" value="NZ_JBBMFK010000040.1"/>
</dbReference>
<name>A0ABV1EG65_9FIRM</name>
<accession>A0ABV1EG65</accession>
<protein>
    <recommendedName>
        <fullName evidence="3">XkdX family protein</fullName>
    </recommendedName>
</protein>
<sequence length="44" mass="4987">MTVLEMAKQYYPRLWSRARIEALVAAGRLTREEAEQVYEAGDGG</sequence>
<evidence type="ECO:0000313" key="1">
    <source>
        <dbReference type="EMBL" id="MEQ2444988.1"/>
    </source>
</evidence>
<dbReference type="Proteomes" id="UP001464378">
    <property type="component" value="Unassembled WGS sequence"/>
</dbReference>
<organism evidence="1 2">
    <name type="scientific">Pseudoflavonifractor intestinihominis</name>
    <dbReference type="NCBI Taxonomy" id="3133171"/>
    <lineage>
        <taxon>Bacteria</taxon>
        <taxon>Bacillati</taxon>
        <taxon>Bacillota</taxon>
        <taxon>Clostridia</taxon>
        <taxon>Eubacteriales</taxon>
        <taxon>Oscillospiraceae</taxon>
        <taxon>Pseudoflavonifractor</taxon>
    </lineage>
</organism>
<proteinExistence type="predicted"/>
<reference evidence="1 2" key="1">
    <citation type="submission" date="2024-03" db="EMBL/GenBank/DDBJ databases">
        <title>Human intestinal bacterial collection.</title>
        <authorList>
            <person name="Pauvert C."/>
            <person name="Hitch T.C.A."/>
            <person name="Clavel T."/>
        </authorList>
    </citation>
    <scope>NUCLEOTIDE SEQUENCE [LARGE SCALE GENOMIC DNA]</scope>
    <source>
        <strain evidence="1 2">CLA-AP-H29</strain>
    </source>
</reference>
<dbReference type="EMBL" id="JBBMFK010000040">
    <property type="protein sequence ID" value="MEQ2444988.1"/>
    <property type="molecule type" value="Genomic_DNA"/>
</dbReference>
<keyword evidence="2" id="KW-1185">Reference proteome</keyword>
<evidence type="ECO:0008006" key="3">
    <source>
        <dbReference type="Google" id="ProtNLM"/>
    </source>
</evidence>